<dbReference type="PANTHER" id="PTHR33545:SF5">
    <property type="entry name" value="UPF0750 MEMBRANE PROTEIN YITT"/>
    <property type="match status" value="1"/>
</dbReference>
<organism evidence="8 9">
    <name type="scientific">Prevotella pallens</name>
    <dbReference type="NCBI Taxonomy" id="60133"/>
    <lineage>
        <taxon>Bacteria</taxon>
        <taxon>Pseudomonadati</taxon>
        <taxon>Bacteroidota</taxon>
        <taxon>Bacteroidia</taxon>
        <taxon>Bacteroidales</taxon>
        <taxon>Prevotellaceae</taxon>
        <taxon>Prevotella</taxon>
    </lineage>
</organism>
<reference evidence="8 9" key="1">
    <citation type="submission" date="2018-06" db="EMBL/GenBank/DDBJ databases">
        <authorList>
            <consortium name="Pathogen Informatics"/>
            <person name="Doyle S."/>
        </authorList>
    </citation>
    <scope>NUCLEOTIDE SEQUENCE [LARGE SCALE GENOMIC DNA]</scope>
    <source>
        <strain evidence="8 9">NCTC13043</strain>
    </source>
</reference>
<dbReference type="Proteomes" id="UP000254235">
    <property type="component" value="Unassembled WGS sequence"/>
</dbReference>
<feature type="transmembrane region" description="Helical" evidence="6">
    <location>
        <begin position="16"/>
        <end position="35"/>
    </location>
</feature>
<evidence type="ECO:0000256" key="5">
    <source>
        <dbReference type="ARBA" id="ARBA00023136"/>
    </source>
</evidence>
<dbReference type="PIRSF" id="PIRSF006483">
    <property type="entry name" value="Membrane_protein_YitT"/>
    <property type="match status" value="1"/>
</dbReference>
<dbReference type="AlphaFoldDB" id="A0A379EZA0"/>
<dbReference type="InterPro" id="IPR051461">
    <property type="entry name" value="UPF0750_membrane"/>
</dbReference>
<dbReference type="Pfam" id="PF02588">
    <property type="entry name" value="YitT_membrane"/>
    <property type="match status" value="1"/>
</dbReference>
<feature type="transmembrane region" description="Helical" evidence="6">
    <location>
        <begin position="183"/>
        <end position="201"/>
    </location>
</feature>
<keyword evidence="3 6" id="KW-0812">Transmembrane</keyword>
<feature type="transmembrane region" description="Helical" evidence="6">
    <location>
        <begin position="50"/>
        <end position="75"/>
    </location>
</feature>
<dbReference type="CDD" id="cd16380">
    <property type="entry name" value="YitT_C"/>
    <property type="match status" value="1"/>
</dbReference>
<evidence type="ECO:0000259" key="7">
    <source>
        <dbReference type="Pfam" id="PF10035"/>
    </source>
</evidence>
<keyword evidence="5 6" id="KW-0472">Membrane</keyword>
<keyword evidence="2" id="KW-1003">Cell membrane</keyword>
<proteinExistence type="predicted"/>
<feature type="domain" description="DUF2179" evidence="7">
    <location>
        <begin position="230"/>
        <end position="284"/>
    </location>
</feature>
<dbReference type="Pfam" id="PF10035">
    <property type="entry name" value="DUF2179"/>
    <property type="match status" value="1"/>
</dbReference>
<dbReference type="InterPro" id="IPR019264">
    <property type="entry name" value="DUF2179"/>
</dbReference>
<evidence type="ECO:0000256" key="1">
    <source>
        <dbReference type="ARBA" id="ARBA00004651"/>
    </source>
</evidence>
<dbReference type="GO" id="GO:0005886">
    <property type="term" value="C:plasma membrane"/>
    <property type="evidence" value="ECO:0007669"/>
    <property type="project" value="UniProtKB-SubCell"/>
</dbReference>
<accession>A0A379EZA0</accession>
<gene>
    <name evidence="8" type="ORF">NCTC13043_00572</name>
</gene>
<feature type="transmembrane region" description="Helical" evidence="6">
    <location>
        <begin position="116"/>
        <end position="136"/>
    </location>
</feature>
<dbReference type="PANTHER" id="PTHR33545">
    <property type="entry name" value="UPF0750 MEMBRANE PROTEIN YITT-RELATED"/>
    <property type="match status" value="1"/>
</dbReference>
<dbReference type="Gene3D" id="3.30.70.120">
    <property type="match status" value="1"/>
</dbReference>
<evidence type="ECO:0000313" key="8">
    <source>
        <dbReference type="EMBL" id="SUC11716.1"/>
    </source>
</evidence>
<protein>
    <submittedName>
        <fullName evidence="8">Uncharacterized BCR, YitT family COG1284</fullName>
    </submittedName>
</protein>
<evidence type="ECO:0000256" key="3">
    <source>
        <dbReference type="ARBA" id="ARBA00022692"/>
    </source>
</evidence>
<evidence type="ECO:0000256" key="2">
    <source>
        <dbReference type="ARBA" id="ARBA00022475"/>
    </source>
</evidence>
<sequence length="309" mass="33854">MSEITQKQIFKEIRNFLIIAIAVSIGSFGWCAFVLTHKVPIGGIAGLSSVLYWGTGIPIQVTYFILNISLLLVALKVLGWRFCIRTIFSVIVFTISSSIFQHLMTDNSVLFPNDPFLASVIGGALLGLGTGIALQYNASTGGSDVVAAMINKHHDVSLGKIILACDLIIITSGYLVLHNWENIIYGYITLFIMSAVVDYVVNGMRGSVQFFVVSDKWEEIGNAINSKVERGCTLIDARGFYTGRELGMLFVLARRSETHDIFSVIDEIDPEAFVSQSAVNGVYGVGFDKMKVGSRKKIASYAVNDNEKQ</sequence>
<comment type="subcellular location">
    <subcellularLocation>
        <location evidence="1">Cell membrane</location>
        <topology evidence="1">Multi-pass membrane protein</topology>
    </subcellularLocation>
</comment>
<dbReference type="OrthoDB" id="1114876at2"/>
<dbReference type="RefSeq" id="WP_115082948.1">
    <property type="nucleotide sequence ID" value="NZ_UGTP01000001.1"/>
</dbReference>
<dbReference type="GeneID" id="78570297"/>
<evidence type="ECO:0000256" key="6">
    <source>
        <dbReference type="SAM" id="Phobius"/>
    </source>
</evidence>
<evidence type="ECO:0000313" key="9">
    <source>
        <dbReference type="Proteomes" id="UP000254235"/>
    </source>
</evidence>
<evidence type="ECO:0000256" key="4">
    <source>
        <dbReference type="ARBA" id="ARBA00022989"/>
    </source>
</evidence>
<feature type="transmembrane region" description="Helical" evidence="6">
    <location>
        <begin position="82"/>
        <end position="104"/>
    </location>
</feature>
<keyword evidence="4 6" id="KW-1133">Transmembrane helix</keyword>
<dbReference type="InterPro" id="IPR003740">
    <property type="entry name" value="YitT"/>
</dbReference>
<dbReference type="EMBL" id="UGTP01000001">
    <property type="protein sequence ID" value="SUC11716.1"/>
    <property type="molecule type" value="Genomic_DNA"/>
</dbReference>
<feature type="transmembrane region" description="Helical" evidence="6">
    <location>
        <begin position="157"/>
        <end position="177"/>
    </location>
</feature>
<name>A0A379EZA0_9BACT</name>
<dbReference type="InterPro" id="IPR015867">
    <property type="entry name" value="N-reg_PII/ATP_PRibTrfase_C"/>
</dbReference>